<gene>
    <name evidence="1" type="ORF">HELGO_WM28954</name>
</gene>
<protein>
    <submittedName>
        <fullName evidence="1">Acetyltransferase</fullName>
    </submittedName>
</protein>
<dbReference type="GO" id="GO:0016740">
    <property type="term" value="F:transferase activity"/>
    <property type="evidence" value="ECO:0007669"/>
    <property type="project" value="UniProtKB-KW"/>
</dbReference>
<sequence length="319" mass="35159">MTQYDVFNGDADGICALIQHRLANPADSELVTGVKRDIALLNRVAATEGDQVTVLDISMDKNTEGLDKLLSAGASVFYVDHHLASNIPDHPALEAIIDTSADTCTSLLMDDYLQGQYREWAVVAAFGDNMLQSAIKRAKSLAISEQELEQLKRLGISINYNGYGSSLDDLHFHPAQLYQAMVAYTSPFDFINDTSSHYQTLQAGYDDDMQKTTSLKPTIEKTHMAVYQLPNEVWVRRVSGVFGNQLANQYPERAHAIITPHVEDGYVVSVRAPLNNLDHAGELCKQFPTGGGRKGAAGINQLAESDVDAFIELFDKTYR</sequence>
<dbReference type="AlphaFoldDB" id="A0A6S6RYT6"/>
<organism evidence="1">
    <name type="scientific">uncultured Thiotrichaceae bacterium</name>
    <dbReference type="NCBI Taxonomy" id="298394"/>
    <lineage>
        <taxon>Bacteria</taxon>
        <taxon>Pseudomonadati</taxon>
        <taxon>Pseudomonadota</taxon>
        <taxon>Gammaproteobacteria</taxon>
        <taxon>Thiotrichales</taxon>
        <taxon>Thiotrichaceae</taxon>
        <taxon>environmental samples</taxon>
    </lineage>
</organism>
<proteinExistence type="predicted"/>
<dbReference type="SUPFAM" id="SSF64182">
    <property type="entry name" value="DHH phosphoesterases"/>
    <property type="match status" value="1"/>
</dbReference>
<accession>A0A6S6RYT6</accession>
<evidence type="ECO:0000313" key="1">
    <source>
        <dbReference type="EMBL" id="CAA6800571.1"/>
    </source>
</evidence>
<dbReference type="EMBL" id="CACVAY010000006">
    <property type="protein sequence ID" value="CAA6800571.1"/>
    <property type="molecule type" value="Genomic_DNA"/>
</dbReference>
<dbReference type="InterPro" id="IPR038763">
    <property type="entry name" value="DHH_sf"/>
</dbReference>
<name>A0A6S6RYT6_9GAMM</name>
<reference evidence="1" key="1">
    <citation type="submission" date="2020-01" db="EMBL/GenBank/DDBJ databases">
        <authorList>
            <person name="Meier V. D."/>
            <person name="Meier V D."/>
        </authorList>
    </citation>
    <scope>NUCLEOTIDE SEQUENCE</scope>
    <source>
        <strain evidence="1">HLG_WM_MAG_07</strain>
    </source>
</reference>
<keyword evidence="1" id="KW-0808">Transferase</keyword>